<dbReference type="AlphaFoldDB" id="A0A9P9ERU7"/>
<accession>A0A9P9ERU7</accession>
<name>A0A9P9ERU7_9HYPO</name>
<feature type="region of interest" description="Disordered" evidence="1">
    <location>
        <begin position="423"/>
        <end position="458"/>
    </location>
</feature>
<feature type="compositionally biased region" description="Low complexity" evidence="1">
    <location>
        <begin position="1"/>
        <end position="25"/>
    </location>
</feature>
<evidence type="ECO:0000256" key="1">
    <source>
        <dbReference type="SAM" id="MobiDB-lite"/>
    </source>
</evidence>
<dbReference type="Proteomes" id="UP000738349">
    <property type="component" value="Unassembled WGS sequence"/>
</dbReference>
<comment type="caution">
    <text evidence="2">The sequence shown here is derived from an EMBL/GenBank/DDBJ whole genome shotgun (WGS) entry which is preliminary data.</text>
</comment>
<organism evidence="2 3">
    <name type="scientific">Dactylonectria macrodidyma</name>
    <dbReference type="NCBI Taxonomy" id="307937"/>
    <lineage>
        <taxon>Eukaryota</taxon>
        <taxon>Fungi</taxon>
        <taxon>Dikarya</taxon>
        <taxon>Ascomycota</taxon>
        <taxon>Pezizomycotina</taxon>
        <taxon>Sordariomycetes</taxon>
        <taxon>Hypocreomycetidae</taxon>
        <taxon>Hypocreales</taxon>
        <taxon>Nectriaceae</taxon>
        <taxon>Dactylonectria</taxon>
    </lineage>
</organism>
<dbReference type="EMBL" id="JAGMUV010000010">
    <property type="protein sequence ID" value="KAH7141987.1"/>
    <property type="molecule type" value="Genomic_DNA"/>
</dbReference>
<protein>
    <submittedName>
        <fullName evidence="2">Uncharacterized protein</fullName>
    </submittedName>
</protein>
<dbReference type="OrthoDB" id="3554680at2759"/>
<proteinExistence type="predicted"/>
<feature type="region of interest" description="Disordered" evidence="1">
    <location>
        <begin position="551"/>
        <end position="652"/>
    </location>
</feature>
<evidence type="ECO:0000313" key="3">
    <source>
        <dbReference type="Proteomes" id="UP000738349"/>
    </source>
</evidence>
<sequence length="1032" mass="111928">MANASASASPKTAATEPTIGSAAAPAPAPAPPVSITDNMSEFSDFHEMGSMPMCIALDKSGSTYGATIAAELDVVHQFCTLRQAQQHQHQHSDSNSASVQVLPWCHRALEPVIFPKSYEAQRRIGSGGGTDPSSLYQSPTCLAALRSAGIWVLMTDGKIENKLVEKFATETLEMTIHNKPCVIIVFGDSSYGRPAACDISVGIAVYANVPHCLLLFHDIPTGIVRILQAKGNFQGLLPLAAAGSSERIKLRVNQYTAWPELPRIAYKDLFSLELSIIRDLEPDEMALQDGLIVNIPDMLAGKVDEATIEKIIHNSDNVRSLALAAQTKGTGKNVADWLISHQLPASSREKKPKDVDHKAHKAISALLEALNSDSSDESVTDLRRQVRQAHALNLKLHRRKIKGDADESEDEARKTNRRLYNAAKASAGSMKRRRTQAPKDAAPVVPDRPPSPALESGSVKIDWDVGHCAYASDRESPRNINSPADSPQMAPTAGALFPELELGLASQLPDPGSEFISRLGPSSLATYTPFSDGDYALTYGEILGGQQSSASDLFSSGAGPGEHGFDNMDISYGLDSSKDLPSSKGLPSLKDLPSSKAPSLGPSCSSTDEESTLKNSVAEGSDGFRRSRGRKLLLGKRRARTRSRSPSLRRSTRDPILVPGFERFKALDKAGNELRGRCALCHYDGAVLTLLLRVPPPGRPTVGFPREGDNAQITFPLAIGGFAETRALSTFVCCDSCAFHLVRVGTSPLGDTVIAAVPMVSLRQNQAAVLDALDLAIRGRIDSGDLLAVFMAMLDAELNDVDRNISSGRAHADIALFQKSAEWFQRNLNNLIEVPASLSIDFQPHSSRPPENKVLRELLELSEFRDPAHPSNCDLLLLRYPIPGFLVLLRQICVLYPSSEHGQTLVFHKLMLLILETLNGPRASAKSQLAVGDVLRHVETAKSPISALELEDRGLLEPGTLEAFKRWSRFESFAQRCGPALTIFLRHWLRGGFGRQSAVSVFNLLKRDEVIRDIFVAPLAMSADDKMDSESL</sequence>
<keyword evidence="3" id="KW-1185">Reference proteome</keyword>
<gene>
    <name evidence="2" type="ORF">EDB81DRAFT_54242</name>
</gene>
<feature type="compositionally biased region" description="Basic residues" evidence="1">
    <location>
        <begin position="626"/>
        <end position="643"/>
    </location>
</feature>
<reference evidence="2" key="1">
    <citation type="journal article" date="2021" name="Nat. Commun.">
        <title>Genetic determinants of endophytism in the Arabidopsis root mycobiome.</title>
        <authorList>
            <person name="Mesny F."/>
            <person name="Miyauchi S."/>
            <person name="Thiergart T."/>
            <person name="Pickel B."/>
            <person name="Atanasova L."/>
            <person name="Karlsson M."/>
            <person name="Huettel B."/>
            <person name="Barry K.W."/>
            <person name="Haridas S."/>
            <person name="Chen C."/>
            <person name="Bauer D."/>
            <person name="Andreopoulos W."/>
            <person name="Pangilinan J."/>
            <person name="LaButti K."/>
            <person name="Riley R."/>
            <person name="Lipzen A."/>
            <person name="Clum A."/>
            <person name="Drula E."/>
            <person name="Henrissat B."/>
            <person name="Kohler A."/>
            <person name="Grigoriev I.V."/>
            <person name="Martin F.M."/>
            <person name="Hacquard S."/>
        </authorList>
    </citation>
    <scope>NUCLEOTIDE SEQUENCE</scope>
    <source>
        <strain evidence="2">MPI-CAGE-AT-0147</strain>
    </source>
</reference>
<evidence type="ECO:0000313" key="2">
    <source>
        <dbReference type="EMBL" id="KAH7141987.1"/>
    </source>
</evidence>
<feature type="region of interest" description="Disordered" evidence="1">
    <location>
        <begin position="1"/>
        <end position="38"/>
    </location>
</feature>